<feature type="transmembrane region" description="Helical" evidence="7">
    <location>
        <begin position="582"/>
        <end position="602"/>
    </location>
</feature>
<evidence type="ECO:0000256" key="5">
    <source>
        <dbReference type="PROSITE-ProRule" id="PRU10141"/>
    </source>
</evidence>
<dbReference type="Proteomes" id="UP000295781">
    <property type="component" value="Chromosome"/>
</dbReference>
<evidence type="ECO:0000256" key="1">
    <source>
        <dbReference type="ARBA" id="ARBA00022679"/>
    </source>
</evidence>
<feature type="domain" description="Protein kinase" evidence="8">
    <location>
        <begin position="54"/>
        <end position="339"/>
    </location>
</feature>
<dbReference type="PROSITE" id="PS00107">
    <property type="entry name" value="PROTEIN_KINASE_ATP"/>
    <property type="match status" value="1"/>
</dbReference>
<keyword evidence="1 9" id="KW-0808">Transferase</keyword>
<dbReference type="RefSeq" id="WP_129351051.1">
    <property type="nucleotide sequence ID" value="NZ_CP012670.1"/>
</dbReference>
<dbReference type="InterPro" id="IPR008271">
    <property type="entry name" value="Ser/Thr_kinase_AS"/>
</dbReference>
<feature type="transmembrane region" description="Helical" evidence="7">
    <location>
        <begin position="461"/>
        <end position="484"/>
    </location>
</feature>
<dbReference type="AlphaFoldDB" id="A0A4P2Q5E9"/>
<accession>A0A4P2Q5E9</accession>
<dbReference type="EMBL" id="CP012670">
    <property type="protein sequence ID" value="AUX24654.1"/>
    <property type="molecule type" value="Genomic_DNA"/>
</dbReference>
<dbReference type="SMART" id="SM00220">
    <property type="entry name" value="S_TKc"/>
    <property type="match status" value="1"/>
</dbReference>
<evidence type="ECO:0000259" key="8">
    <source>
        <dbReference type="PROSITE" id="PS50011"/>
    </source>
</evidence>
<dbReference type="GO" id="GO:0004674">
    <property type="term" value="F:protein serine/threonine kinase activity"/>
    <property type="evidence" value="ECO:0007669"/>
    <property type="project" value="UniProtKB-EC"/>
</dbReference>
<proteinExistence type="predicted"/>
<evidence type="ECO:0000256" key="4">
    <source>
        <dbReference type="ARBA" id="ARBA00022840"/>
    </source>
</evidence>
<sequence length="663" mass="72873">MALFDDDFETLEQLPEMRKSRGRGGDSHGQSPAPVNPGRGRAELSELTGDGPRYEMRALLGVGGMGEVHFCRDRRIGRDVAMKVIRAEHQGDTTLRHRFIREARVQGQLEHPSIVPVYDLGVDAKGSAYFTMKRLRGLTLARILSELREGEPAALQSFSRRKLLTAFSSICLAVDFAHARGVLHRDLKPANIMLGDFGEVYLLDWGVAKLIDTPLQTLDMGEDPMSTRTIPGDVLGTLGYMSPEQAQGCVDTLDPRSDVYSLGAILFELLTLQPLHPKRDRNEMLSSLLQGADARASVRAPEREVPPELDAICLKATRRDPLERYPSARALYEAVERFLDGDRDVELRRDLAARHASLAEEKVEKALAGGKEAEGARKTLLSEVGQALALDPSNERALETLRRTLTEPPRELPQEVLAELDAAAAARHRLQLHAGVRAELAATAIATLVAALWLGVREWKVFGLILGFTALAAGMKLVAARVVHRPSAEWYAYAGFVFNVLAFLCVGRGFGPLLFMPMLLVIFTYGNSFTYRTVYRVAVVVTGCVAMLLATWIEYAGVVPRSYEFTDGAMIILPQAVEHSKVPTMTALTLATLFMLVVPAFMMGQHQHALRDAERRAFLQAWQLRQLLPERAQPGAVAGPGSEQATPRGPRRPQRGGSRGAPG</sequence>
<evidence type="ECO:0000256" key="6">
    <source>
        <dbReference type="SAM" id="MobiDB-lite"/>
    </source>
</evidence>
<feature type="compositionally biased region" description="Basic and acidic residues" evidence="6">
    <location>
        <begin position="17"/>
        <end position="26"/>
    </location>
</feature>
<dbReference type="Gene3D" id="1.10.510.10">
    <property type="entry name" value="Transferase(Phosphotransferase) domain 1"/>
    <property type="match status" value="1"/>
</dbReference>
<feature type="region of interest" description="Disordered" evidence="6">
    <location>
        <begin position="17"/>
        <end position="48"/>
    </location>
</feature>
<dbReference type="PANTHER" id="PTHR43289:SF6">
    <property type="entry name" value="SERINE_THREONINE-PROTEIN KINASE NEKL-3"/>
    <property type="match status" value="1"/>
</dbReference>
<keyword evidence="7" id="KW-0472">Membrane</keyword>
<dbReference type="SUPFAM" id="SSF56112">
    <property type="entry name" value="Protein kinase-like (PK-like)"/>
    <property type="match status" value="1"/>
</dbReference>
<evidence type="ECO:0000256" key="3">
    <source>
        <dbReference type="ARBA" id="ARBA00022777"/>
    </source>
</evidence>
<dbReference type="GO" id="GO:0005524">
    <property type="term" value="F:ATP binding"/>
    <property type="evidence" value="ECO:0007669"/>
    <property type="project" value="UniProtKB-UniRule"/>
</dbReference>
<keyword evidence="4 5" id="KW-0067">ATP-binding</keyword>
<dbReference type="PROSITE" id="PS00108">
    <property type="entry name" value="PROTEIN_KINASE_ST"/>
    <property type="match status" value="1"/>
</dbReference>
<dbReference type="PANTHER" id="PTHR43289">
    <property type="entry name" value="MITOGEN-ACTIVATED PROTEIN KINASE KINASE KINASE 20-RELATED"/>
    <property type="match status" value="1"/>
</dbReference>
<reference evidence="9 10" key="1">
    <citation type="submission" date="2015-09" db="EMBL/GenBank/DDBJ databases">
        <title>Sorangium comparison.</title>
        <authorList>
            <person name="Zaburannyi N."/>
            <person name="Bunk B."/>
            <person name="Overmann J."/>
            <person name="Mueller R."/>
        </authorList>
    </citation>
    <scope>NUCLEOTIDE SEQUENCE [LARGE SCALE GENOMIC DNA]</scope>
    <source>
        <strain evidence="9 10">So ceGT47</strain>
    </source>
</reference>
<dbReference type="Gene3D" id="3.30.200.20">
    <property type="entry name" value="Phosphorylase Kinase, domain 1"/>
    <property type="match status" value="1"/>
</dbReference>
<keyword evidence="7" id="KW-0812">Transmembrane</keyword>
<evidence type="ECO:0000256" key="2">
    <source>
        <dbReference type="ARBA" id="ARBA00022741"/>
    </source>
</evidence>
<dbReference type="PROSITE" id="PS50011">
    <property type="entry name" value="PROTEIN_KINASE_DOM"/>
    <property type="match status" value="1"/>
</dbReference>
<feature type="region of interest" description="Disordered" evidence="6">
    <location>
        <begin position="633"/>
        <end position="663"/>
    </location>
</feature>
<feature type="transmembrane region" description="Helical" evidence="7">
    <location>
        <begin position="434"/>
        <end position="454"/>
    </location>
</feature>
<dbReference type="EC" id="2.7.11.1" evidence="9"/>
<feature type="binding site" evidence="5">
    <location>
        <position position="83"/>
    </location>
    <ligand>
        <name>ATP</name>
        <dbReference type="ChEBI" id="CHEBI:30616"/>
    </ligand>
</feature>
<protein>
    <submittedName>
        <fullName evidence="9">Protein kinase</fullName>
        <ecNumber evidence="9">2.7.11.1</ecNumber>
    </submittedName>
</protein>
<dbReference type="OrthoDB" id="9801841at2"/>
<evidence type="ECO:0000256" key="7">
    <source>
        <dbReference type="SAM" id="Phobius"/>
    </source>
</evidence>
<organism evidence="9 10">
    <name type="scientific">Sorangium cellulosum</name>
    <name type="common">Polyangium cellulosum</name>
    <dbReference type="NCBI Taxonomy" id="56"/>
    <lineage>
        <taxon>Bacteria</taxon>
        <taxon>Pseudomonadati</taxon>
        <taxon>Myxococcota</taxon>
        <taxon>Polyangia</taxon>
        <taxon>Polyangiales</taxon>
        <taxon>Polyangiaceae</taxon>
        <taxon>Sorangium</taxon>
    </lineage>
</organism>
<feature type="transmembrane region" description="Helical" evidence="7">
    <location>
        <begin position="490"/>
        <end position="522"/>
    </location>
</feature>
<evidence type="ECO:0000313" key="10">
    <source>
        <dbReference type="Proteomes" id="UP000295781"/>
    </source>
</evidence>
<dbReference type="Pfam" id="PF00069">
    <property type="entry name" value="Pkinase"/>
    <property type="match status" value="1"/>
</dbReference>
<keyword evidence="7" id="KW-1133">Transmembrane helix</keyword>
<keyword evidence="2 5" id="KW-0547">Nucleotide-binding</keyword>
<dbReference type="InterPro" id="IPR017441">
    <property type="entry name" value="Protein_kinase_ATP_BS"/>
</dbReference>
<gene>
    <name evidence="9" type="ORF">SOCEGT47_051930</name>
</gene>
<name>A0A4P2Q5E9_SORCE</name>
<dbReference type="InterPro" id="IPR000719">
    <property type="entry name" value="Prot_kinase_dom"/>
</dbReference>
<evidence type="ECO:0000313" key="9">
    <source>
        <dbReference type="EMBL" id="AUX24654.1"/>
    </source>
</evidence>
<keyword evidence="3 9" id="KW-0418">Kinase</keyword>
<feature type="transmembrane region" description="Helical" evidence="7">
    <location>
        <begin position="534"/>
        <end position="553"/>
    </location>
</feature>
<dbReference type="CDD" id="cd14014">
    <property type="entry name" value="STKc_PknB_like"/>
    <property type="match status" value="1"/>
</dbReference>
<dbReference type="InterPro" id="IPR011009">
    <property type="entry name" value="Kinase-like_dom_sf"/>
</dbReference>